<evidence type="ECO:0000259" key="4">
    <source>
        <dbReference type="Pfam" id="PF10254"/>
    </source>
</evidence>
<name>A0A6P6YJ84_DERPT</name>
<dbReference type="KEGG" id="dpte:113798914"/>
<feature type="domain" description="Phosphofurin acidic cluster sorting protein 1/2 N-terminal C2" evidence="5">
    <location>
        <begin position="21"/>
        <end position="197"/>
    </location>
</feature>
<feature type="region of interest" description="Disordered" evidence="3">
    <location>
        <begin position="195"/>
        <end position="234"/>
    </location>
</feature>
<keyword evidence="2" id="KW-0597">Phosphoprotein</keyword>
<dbReference type="Pfam" id="PF25332">
    <property type="entry name" value="C2_PACS_N"/>
    <property type="match status" value="1"/>
</dbReference>
<sequence length="1123" mass="128073">MTDKMNTKISSSTAMWSNKPVKMKLFGAWEIDKTPSDCIPRLCSLNINRLTCNKSFGNDVTSIMVAVKMQHSKRILRSNEITIPSSSSSSSSNNQSNNNNEPFDIELDLSFTLQYPHFIKRNRNYLQIILQRRKKYKNKAILGYKTLACGLIDMVEVLQRSTISEKNLDLIGHVKDIGKNDIVARITISSLKSQPIDQDNNSNVRRGKVSIDRPDVYSDDDDFTSAEDGSDSETIEEGNNVLFRRKLNDRKSRKLFTNNEKFNRSVVPTNVQQRNLKQKFISLLKKFRLPDSEAYDSEEKFQEALEKELMSSAQEPPDIDEFFDDEEIDDLDYMTDSGQEFDDVSISSTPKPSLRPFFSSCTLVGQDKSYVFPVAESTTTNTRRDQESQETSGTDGTPDTSDNSQKQTNFEPLETTLIIPTTITQSHNKKKLNFDKEQKRARLFLKDNNKDSNKHHHNHHLNNSREKEKKSLHATMSLLSTTYHKDDVNTNTSKEFVLDQLNKVFPQSEEQTIPEEIIFINLSECIHCMQQPQQQSLIQMFERTNRIIGTNTLNDVKVSFNFLCNRMQKFCNNNQKISTPIKLILIGSDSYVNSFLRFYVESLANKSTEWQNFFRFYIIPMNYLNLNYHSHYYQHNNHSLSYYGSNMLHKYLASIDHTYSQCFFPKQMIKDLDSSRFVATTTTTTENINNPLQSSSSIDNNNNNNNLHVIHEFYQKIINFINNAQTLIQIPIAEAMVTYKDKNIDDESSNQVFIPFICDVKIGLADHGNHSMEEESFNFSTISAINPSSSSIVQQQQSSTSGMNDKCITSPTFNSKDQQQQQHSSTPPNSPSITVTTTANQHHMYSSHSHQSNKESSMNVMMMNEVMDLQVDYWTSSSSSQQHPKILDFSSSSSTTTVPSSSSSSSSNKKGDNCKFTLKNSFRHVQITRLPNFGETNCSSLTFSYITKEKKQKIMRLGKKKEKDMDNKCPRQTIDGICRLVCSYKTSQSPIKLIIDGVEYSGVKFFQLTPQWQTQVKFFPVVIYSNNPPSSLLTNVTMPVQLPILSSLSTTTTAAATTSSSSSSMMIDKDVITVSSTLPSSSSSAVNHVIMHHQQQQQQQQHNSNINSSQNDNYHRIPRFDHH</sequence>
<feature type="region of interest" description="Disordered" evidence="3">
    <location>
        <begin position="790"/>
        <end position="835"/>
    </location>
</feature>
<evidence type="ECO:0000259" key="5">
    <source>
        <dbReference type="Pfam" id="PF25332"/>
    </source>
</evidence>
<dbReference type="PANTHER" id="PTHR13280:SF17">
    <property type="entry name" value="KRUEPPEL TARGET AT 95D, ISOFORM A"/>
    <property type="match status" value="1"/>
</dbReference>
<dbReference type="FunCoup" id="A0A6P6YJ84">
    <property type="interactions" value="741"/>
</dbReference>
<organism evidence="6 7">
    <name type="scientific">Dermatophagoides pteronyssinus</name>
    <name type="common">European house dust mite</name>
    <dbReference type="NCBI Taxonomy" id="6956"/>
    <lineage>
        <taxon>Eukaryota</taxon>
        <taxon>Metazoa</taxon>
        <taxon>Ecdysozoa</taxon>
        <taxon>Arthropoda</taxon>
        <taxon>Chelicerata</taxon>
        <taxon>Arachnida</taxon>
        <taxon>Acari</taxon>
        <taxon>Acariformes</taxon>
        <taxon>Sarcoptiformes</taxon>
        <taxon>Astigmata</taxon>
        <taxon>Psoroptidia</taxon>
        <taxon>Analgoidea</taxon>
        <taxon>Pyroglyphidae</taxon>
        <taxon>Dermatophagoidinae</taxon>
        <taxon>Dermatophagoides</taxon>
    </lineage>
</organism>
<dbReference type="Proteomes" id="UP000515146">
    <property type="component" value="Unplaced"/>
</dbReference>
<keyword evidence="6" id="KW-1185">Reference proteome</keyword>
<dbReference type="InterPro" id="IPR019381">
    <property type="entry name" value="PACS1/2_C"/>
</dbReference>
<feature type="region of interest" description="Disordered" evidence="3">
    <location>
        <begin position="446"/>
        <end position="469"/>
    </location>
</feature>
<dbReference type="AlphaFoldDB" id="A0A6P6YJ84"/>
<protein>
    <submittedName>
        <fullName evidence="7">Phosphofurin acidic cluster sorting protein 2-like</fullName>
    </submittedName>
</protein>
<feature type="compositionally biased region" description="Polar residues" evidence="3">
    <location>
        <begin position="195"/>
        <end position="204"/>
    </location>
</feature>
<feature type="compositionally biased region" description="Polar residues" evidence="3">
    <location>
        <begin position="807"/>
        <end position="835"/>
    </location>
</feature>
<feature type="compositionally biased region" description="Low complexity" evidence="3">
    <location>
        <begin position="1092"/>
        <end position="1111"/>
    </location>
</feature>
<dbReference type="OMA" id="AKNQNTM"/>
<dbReference type="GO" id="GO:0072659">
    <property type="term" value="P:protein localization to plasma membrane"/>
    <property type="evidence" value="ECO:0007669"/>
    <property type="project" value="TreeGrafter"/>
</dbReference>
<feature type="compositionally biased region" description="Basic residues" evidence="3">
    <location>
        <begin position="453"/>
        <end position="462"/>
    </location>
</feature>
<feature type="compositionally biased region" description="Acidic residues" evidence="3">
    <location>
        <begin position="217"/>
        <end position="234"/>
    </location>
</feature>
<feature type="region of interest" description="Disordered" evidence="3">
    <location>
        <begin position="376"/>
        <end position="416"/>
    </location>
</feature>
<feature type="compositionally biased region" description="Low complexity" evidence="3">
    <location>
        <begin position="890"/>
        <end position="907"/>
    </location>
</feature>
<evidence type="ECO:0000313" key="6">
    <source>
        <dbReference type="Proteomes" id="UP000515146"/>
    </source>
</evidence>
<evidence type="ECO:0000256" key="1">
    <source>
        <dbReference type="ARBA" id="ARBA00008590"/>
    </source>
</evidence>
<comment type="similarity">
    <text evidence="1">Belongs to the PACS family.</text>
</comment>
<feature type="compositionally biased region" description="Basic and acidic residues" evidence="3">
    <location>
        <begin position="1113"/>
        <end position="1123"/>
    </location>
</feature>
<dbReference type="CTD" id="42843"/>
<feature type="region of interest" description="Disordered" evidence="3">
    <location>
        <begin position="885"/>
        <end position="911"/>
    </location>
</feature>
<evidence type="ECO:0000256" key="3">
    <source>
        <dbReference type="SAM" id="MobiDB-lite"/>
    </source>
</evidence>
<dbReference type="RefSeq" id="XP_027205302.1">
    <property type="nucleotide sequence ID" value="XM_027349501.1"/>
</dbReference>
<evidence type="ECO:0000256" key="2">
    <source>
        <dbReference type="ARBA" id="ARBA00022553"/>
    </source>
</evidence>
<dbReference type="InterPro" id="IPR057541">
    <property type="entry name" value="PACS1/2_N"/>
</dbReference>
<proteinExistence type="inferred from homology"/>
<dbReference type="OrthoDB" id="28829at2759"/>
<feature type="compositionally biased region" description="Low complexity" evidence="3">
    <location>
        <begin position="391"/>
        <end position="402"/>
    </location>
</feature>
<reference evidence="7" key="1">
    <citation type="submission" date="2025-08" db="UniProtKB">
        <authorList>
            <consortium name="RefSeq"/>
        </authorList>
    </citation>
    <scope>IDENTIFICATION</scope>
    <source>
        <strain evidence="7">Airmid</strain>
    </source>
</reference>
<evidence type="ECO:0000313" key="7">
    <source>
        <dbReference type="RefSeq" id="XP_027205302.1"/>
    </source>
</evidence>
<feature type="compositionally biased region" description="Low complexity" evidence="3">
    <location>
        <begin position="790"/>
        <end position="801"/>
    </location>
</feature>
<feature type="domain" description="Phosphofurin acidic cluster sorting protein 1/2 C-terminal" evidence="4">
    <location>
        <begin position="497"/>
        <end position="1026"/>
    </location>
</feature>
<accession>A0A6P6YJ84</accession>
<dbReference type="Pfam" id="PF10254">
    <property type="entry name" value="Pacs-1"/>
    <property type="match status" value="1"/>
</dbReference>
<dbReference type="PANTHER" id="PTHR13280">
    <property type="entry name" value="PHOSPHOFURIN ACIDIC CLUSTER SORTING PROTEIN"/>
    <property type="match status" value="1"/>
</dbReference>
<feature type="region of interest" description="Disordered" evidence="3">
    <location>
        <begin position="1092"/>
        <end position="1123"/>
    </location>
</feature>
<dbReference type="InParanoid" id="A0A6P6YJ84"/>
<gene>
    <name evidence="7" type="primary">LOC113798914</name>
</gene>